<evidence type="ECO:0000313" key="7">
    <source>
        <dbReference type="EMBL" id="CZR34691.1"/>
    </source>
</evidence>
<feature type="compositionally biased region" description="Gly residues" evidence="5">
    <location>
        <begin position="45"/>
        <end position="57"/>
    </location>
</feature>
<name>A0A1L7V1M2_FUSPR</name>
<dbReference type="InterPro" id="IPR051694">
    <property type="entry name" value="Immunoregulatory_rcpt-like"/>
</dbReference>
<dbReference type="GO" id="GO:0071944">
    <property type="term" value="C:cell periphery"/>
    <property type="evidence" value="ECO:0007669"/>
    <property type="project" value="UniProtKB-ARBA"/>
</dbReference>
<evidence type="ECO:0000313" key="8">
    <source>
        <dbReference type="Proteomes" id="UP000183971"/>
    </source>
</evidence>
<keyword evidence="4 6" id="KW-0472">Membrane</keyword>
<accession>A0A1L7V1M2</accession>
<dbReference type="PANTHER" id="PTHR15549">
    <property type="entry name" value="PAIRED IMMUNOGLOBULIN-LIKE TYPE 2 RECEPTOR"/>
    <property type="match status" value="1"/>
</dbReference>
<feature type="region of interest" description="Disordered" evidence="5">
    <location>
        <begin position="190"/>
        <end position="236"/>
    </location>
</feature>
<proteinExistence type="predicted"/>
<dbReference type="RefSeq" id="XP_031075284.1">
    <property type="nucleotide sequence ID" value="XM_031234238.1"/>
</dbReference>
<evidence type="ECO:0000256" key="6">
    <source>
        <dbReference type="SAM" id="Phobius"/>
    </source>
</evidence>
<keyword evidence="3 6" id="KW-1133">Transmembrane helix</keyword>
<reference evidence="8" key="1">
    <citation type="journal article" date="2016" name="Genome Biol. Evol.">
        <title>Comparative 'omics' of the Fusarium fujikuroi species complex highlights differences in genetic potential and metabolite synthesis.</title>
        <authorList>
            <person name="Niehaus E.-M."/>
            <person name="Muensterkoetter M."/>
            <person name="Proctor R.H."/>
            <person name="Brown D.W."/>
            <person name="Sharon A."/>
            <person name="Idan Y."/>
            <person name="Oren-Young L."/>
            <person name="Sieber C.M."/>
            <person name="Novak O."/>
            <person name="Pencik A."/>
            <person name="Tarkowska D."/>
            <person name="Hromadova K."/>
            <person name="Freeman S."/>
            <person name="Maymon M."/>
            <person name="Elazar M."/>
            <person name="Youssef S.A."/>
            <person name="El-Shabrawy E.S.M."/>
            <person name="Shalaby A.B.A."/>
            <person name="Houterman P."/>
            <person name="Brock N.L."/>
            <person name="Burkhardt I."/>
            <person name="Tsavkelova E.A."/>
            <person name="Dickschat J.S."/>
            <person name="Galuszka P."/>
            <person name="Gueldener U."/>
            <person name="Tudzynski B."/>
        </authorList>
    </citation>
    <scope>NUCLEOTIDE SEQUENCE [LARGE SCALE GENOMIC DNA]</scope>
    <source>
        <strain evidence="8">ET1</strain>
    </source>
</reference>
<dbReference type="AlphaFoldDB" id="A0A1L7V1M2"/>
<keyword evidence="8" id="KW-1185">Reference proteome</keyword>
<evidence type="ECO:0000256" key="3">
    <source>
        <dbReference type="ARBA" id="ARBA00022989"/>
    </source>
</evidence>
<organism evidence="7 8">
    <name type="scientific">Fusarium proliferatum (strain ET1)</name>
    <name type="common">Orchid endophyte fungus</name>
    <dbReference type="NCBI Taxonomy" id="1227346"/>
    <lineage>
        <taxon>Eukaryota</taxon>
        <taxon>Fungi</taxon>
        <taxon>Dikarya</taxon>
        <taxon>Ascomycota</taxon>
        <taxon>Pezizomycotina</taxon>
        <taxon>Sordariomycetes</taxon>
        <taxon>Hypocreomycetidae</taxon>
        <taxon>Hypocreales</taxon>
        <taxon>Nectriaceae</taxon>
        <taxon>Fusarium</taxon>
        <taxon>Fusarium fujikuroi species complex</taxon>
    </lineage>
</organism>
<protein>
    <submittedName>
        <fullName evidence="7">Uncharacterized protein</fullName>
    </submittedName>
</protein>
<sequence>MEQIANQIDRDDTGDVVKDMQNAPSSANMNLPLPSSKGDSDGVVDGSGNGNTGVGGSGSQTKVIVFNSTNFEDGYVFQLKDSDQNRKIIGFSKPDSKTTLDVVQWQVINDDNIESLGDVEFRDAKTDRQLTDVNNNSVTLNFGGGTSKYYGKEMYIQIDWKKDGASGYTKTQLFTVTNTDNTTEISELNDQLKKDQSQQDTLESTTSSSSSATATLSPSSTAGAEESSGGGGGGGGGLSTGATAGIAVGAVIGGILIIGALVWFFLRRRRRSKKAGDEYVTQQTYAVDKETHGRATDSPNSPYSDENHMQPVALGSLDRDRGVAPTPPPGGVPRSSIGSHDRAAHSGAQTPQGMSSNVAHLVEDGMTVDEIRRLEEEERQLDDEIERAARR</sequence>
<feature type="compositionally biased region" description="Low complexity" evidence="5">
    <location>
        <begin position="35"/>
        <end position="44"/>
    </location>
</feature>
<feature type="region of interest" description="Disordered" evidence="5">
    <location>
        <begin position="286"/>
        <end position="358"/>
    </location>
</feature>
<dbReference type="CDD" id="cd12087">
    <property type="entry name" value="TM_EGFR-like"/>
    <property type="match status" value="1"/>
</dbReference>
<keyword evidence="2 6" id="KW-0812">Transmembrane</keyword>
<feature type="transmembrane region" description="Helical" evidence="6">
    <location>
        <begin position="246"/>
        <end position="266"/>
    </location>
</feature>
<dbReference type="EMBL" id="FJOF01000001">
    <property type="protein sequence ID" value="CZR34691.1"/>
    <property type="molecule type" value="Genomic_DNA"/>
</dbReference>
<evidence type="ECO:0000256" key="2">
    <source>
        <dbReference type="ARBA" id="ARBA00022692"/>
    </source>
</evidence>
<dbReference type="PANTHER" id="PTHR15549:SF26">
    <property type="entry name" value="AXIAL BUDDING PATTERN PROTEIN 2-RELATED"/>
    <property type="match status" value="1"/>
</dbReference>
<evidence type="ECO:0000256" key="1">
    <source>
        <dbReference type="ARBA" id="ARBA00004167"/>
    </source>
</evidence>
<evidence type="ECO:0000256" key="5">
    <source>
        <dbReference type="SAM" id="MobiDB-lite"/>
    </source>
</evidence>
<feature type="compositionally biased region" description="Low complexity" evidence="5">
    <location>
        <begin position="204"/>
        <end position="227"/>
    </location>
</feature>
<dbReference type="GO" id="GO:0016020">
    <property type="term" value="C:membrane"/>
    <property type="evidence" value="ECO:0007669"/>
    <property type="project" value="UniProtKB-SubCell"/>
</dbReference>
<dbReference type="GeneID" id="42046076"/>
<comment type="caution">
    <text evidence="7">The sequence shown here is derived from an EMBL/GenBank/DDBJ whole genome shotgun (WGS) entry which is preliminary data.</text>
</comment>
<dbReference type="Proteomes" id="UP000183971">
    <property type="component" value="Unassembled WGS sequence"/>
</dbReference>
<dbReference type="VEuPathDB" id="FungiDB:FPRO_01188"/>
<feature type="compositionally biased region" description="Basic and acidic residues" evidence="5">
    <location>
        <begin position="8"/>
        <end position="18"/>
    </location>
</feature>
<feature type="region of interest" description="Disordered" evidence="5">
    <location>
        <begin position="1"/>
        <end position="57"/>
    </location>
</feature>
<evidence type="ECO:0000256" key="4">
    <source>
        <dbReference type="ARBA" id="ARBA00023136"/>
    </source>
</evidence>
<feature type="compositionally biased region" description="Polar residues" evidence="5">
    <location>
        <begin position="347"/>
        <end position="358"/>
    </location>
</feature>
<comment type="subcellular location">
    <subcellularLocation>
        <location evidence="1">Membrane</location>
        <topology evidence="1">Single-pass membrane protein</topology>
    </subcellularLocation>
</comment>
<gene>
    <name evidence="7" type="ORF">FPRO_01188</name>
</gene>